<feature type="signal peptide" evidence="2">
    <location>
        <begin position="1"/>
        <end position="22"/>
    </location>
</feature>
<feature type="chain" id="PRO_5035901706" evidence="2">
    <location>
        <begin position="23"/>
        <end position="289"/>
    </location>
</feature>
<reference evidence="3" key="1">
    <citation type="submission" date="2021-01" db="EMBL/GenBank/DDBJ databases">
        <title>Phytophthora aleatoria, a newly-described species from Pinus radiata is distinct from Phytophthora cactorum isolates based on comparative genomics.</title>
        <authorList>
            <person name="Mcdougal R."/>
            <person name="Panda P."/>
            <person name="Williams N."/>
            <person name="Studholme D.J."/>
        </authorList>
    </citation>
    <scope>NUCLEOTIDE SEQUENCE</scope>
    <source>
        <strain evidence="3">NZFS 3830</strain>
    </source>
</reference>
<accession>A0A8T1U5H3</accession>
<protein>
    <submittedName>
        <fullName evidence="3">Uncharacterized protein</fullName>
    </submittedName>
</protein>
<feature type="compositionally biased region" description="Low complexity" evidence="1">
    <location>
        <begin position="186"/>
        <end position="210"/>
    </location>
</feature>
<evidence type="ECO:0000313" key="4">
    <source>
        <dbReference type="Proteomes" id="UP000688947"/>
    </source>
</evidence>
<dbReference type="VEuPathDB" id="FungiDB:PC110_g18349"/>
<dbReference type="PANTHER" id="PTHR33324:SF2">
    <property type="entry name" value="MYB_SANT-LIKE DNA-BINDING DOMAIN-CONTAINING PROTEIN"/>
    <property type="match status" value="1"/>
</dbReference>
<gene>
    <name evidence="3" type="ORF">JG687_00012007</name>
</gene>
<evidence type="ECO:0000313" key="3">
    <source>
        <dbReference type="EMBL" id="KAG6954080.1"/>
    </source>
</evidence>
<keyword evidence="2" id="KW-0732">Signal</keyword>
<comment type="caution">
    <text evidence="3">The sequence shown here is derived from an EMBL/GenBank/DDBJ whole genome shotgun (WGS) entry which is preliminary data.</text>
</comment>
<dbReference type="OrthoDB" id="129012at2759"/>
<dbReference type="EMBL" id="JAENGZ010000773">
    <property type="protein sequence ID" value="KAG6954080.1"/>
    <property type="molecule type" value="Genomic_DNA"/>
</dbReference>
<evidence type="ECO:0000256" key="2">
    <source>
        <dbReference type="SAM" id="SignalP"/>
    </source>
</evidence>
<proteinExistence type="predicted"/>
<feature type="region of interest" description="Disordered" evidence="1">
    <location>
        <begin position="93"/>
        <end position="222"/>
    </location>
</feature>
<sequence>MTLKTDLCLLRVLMVWFVCVLQKVNDIQDSYNKAADLKRQSGEGILDEDEAKTFHDEKQLTLVSICKHWDILDPVFHNRASAKPIAPTGTFNSAKPFTISAPRSSADDEGIERDQPDFDFPFGEDACPMSDEEEAKPVSWARNISATSSGERSRGAEAAPNSARETICINTDTSSEKTGVATSRPTTSQRSTATSGATSATSKSTGNGKKAGTSTRGMPLTLKPVPQRKRKSLDDMMYDSICERTSIAKKRSCIEIAESKVKFTKDLLELGIYSTDEVKAMVAAQFEEK</sequence>
<organism evidence="3 4">
    <name type="scientific">Phytophthora cactorum</name>
    <dbReference type="NCBI Taxonomy" id="29920"/>
    <lineage>
        <taxon>Eukaryota</taxon>
        <taxon>Sar</taxon>
        <taxon>Stramenopiles</taxon>
        <taxon>Oomycota</taxon>
        <taxon>Peronosporomycetes</taxon>
        <taxon>Peronosporales</taxon>
        <taxon>Peronosporaceae</taxon>
        <taxon>Phytophthora</taxon>
    </lineage>
</organism>
<dbReference type="PANTHER" id="PTHR33324">
    <property type="entry name" value="EXPRESSED PROTEIN"/>
    <property type="match status" value="1"/>
</dbReference>
<evidence type="ECO:0000256" key="1">
    <source>
        <dbReference type="SAM" id="MobiDB-lite"/>
    </source>
</evidence>
<dbReference type="AlphaFoldDB" id="A0A8T1U5H3"/>
<name>A0A8T1U5H3_9STRA</name>
<feature type="compositionally biased region" description="Polar residues" evidence="1">
    <location>
        <begin position="168"/>
        <end position="185"/>
    </location>
</feature>
<dbReference type="Proteomes" id="UP000688947">
    <property type="component" value="Unassembled WGS sequence"/>
</dbReference>